<evidence type="ECO:0000313" key="9">
    <source>
        <dbReference type="EMBL" id="VVC76253.1"/>
    </source>
</evidence>
<feature type="domain" description="RecX second three-helical" evidence="6">
    <location>
        <begin position="60"/>
        <end position="100"/>
    </location>
</feature>
<evidence type="ECO:0000256" key="2">
    <source>
        <dbReference type="ARBA" id="ARBA00009695"/>
    </source>
</evidence>
<dbReference type="GO" id="GO:0006282">
    <property type="term" value="P:regulation of DNA repair"/>
    <property type="evidence" value="ECO:0007669"/>
    <property type="project" value="UniProtKB-UniRule"/>
</dbReference>
<dbReference type="GO" id="GO:0005737">
    <property type="term" value="C:cytoplasm"/>
    <property type="evidence" value="ECO:0007669"/>
    <property type="project" value="UniProtKB-SubCell"/>
</dbReference>
<evidence type="ECO:0000256" key="4">
    <source>
        <dbReference type="ARBA" id="ARBA00022490"/>
    </source>
</evidence>
<dbReference type="PANTHER" id="PTHR33602:SF1">
    <property type="entry name" value="REGULATORY PROTEIN RECX FAMILY PROTEIN"/>
    <property type="match status" value="1"/>
</dbReference>
<evidence type="ECO:0000256" key="1">
    <source>
        <dbReference type="ARBA" id="ARBA00004496"/>
    </source>
</evidence>
<protein>
    <recommendedName>
        <fullName evidence="3 5">Regulatory protein RecX</fullName>
    </recommendedName>
</protein>
<evidence type="ECO:0000259" key="7">
    <source>
        <dbReference type="Pfam" id="PF21981"/>
    </source>
</evidence>
<dbReference type="InterPro" id="IPR053925">
    <property type="entry name" value="RecX_HTH_3rd"/>
</dbReference>
<dbReference type="RefSeq" id="WP_148339484.1">
    <property type="nucleotide sequence ID" value="NZ_LR699119.1"/>
</dbReference>
<evidence type="ECO:0000259" key="8">
    <source>
        <dbReference type="Pfam" id="PF21982"/>
    </source>
</evidence>
<feature type="domain" description="RecX first three-helical" evidence="8">
    <location>
        <begin position="19"/>
        <end position="53"/>
    </location>
</feature>
<comment type="function">
    <text evidence="5">Modulates RecA activity.</text>
</comment>
<keyword evidence="4 5" id="KW-0963">Cytoplasm</keyword>
<dbReference type="PANTHER" id="PTHR33602">
    <property type="entry name" value="REGULATORY PROTEIN RECX FAMILY PROTEIN"/>
    <property type="match status" value="1"/>
</dbReference>
<organism evidence="9 10">
    <name type="scientific">Aquicella siphonis</name>
    <dbReference type="NCBI Taxonomy" id="254247"/>
    <lineage>
        <taxon>Bacteria</taxon>
        <taxon>Pseudomonadati</taxon>
        <taxon>Pseudomonadota</taxon>
        <taxon>Gammaproteobacteria</taxon>
        <taxon>Legionellales</taxon>
        <taxon>Coxiellaceae</taxon>
        <taxon>Aquicella</taxon>
    </lineage>
</organism>
<dbReference type="AlphaFoldDB" id="A0A5E4PIL4"/>
<dbReference type="KEGG" id="asip:AQUSIP_15590"/>
<dbReference type="Pfam" id="PF21981">
    <property type="entry name" value="RecX_HTH3"/>
    <property type="match status" value="1"/>
</dbReference>
<dbReference type="InterPro" id="IPR036388">
    <property type="entry name" value="WH-like_DNA-bd_sf"/>
</dbReference>
<sequence length="155" mass="18492">MDTRGIKKSDTENIRRVILGWLARRDYSRFELTQKLKSKGYPAEDSARILEELVQTGLINEQRFTENYIYWRRGKGYGPLRISMELQARGIPAEMIAEHLHITDNAWLDHINKVWQKHFKNRLPADYKTRARQIRFLNHRGFTREQIESVFDSDD</sequence>
<dbReference type="InterPro" id="IPR003783">
    <property type="entry name" value="Regulatory_RecX"/>
</dbReference>
<reference evidence="9 10" key="1">
    <citation type="submission" date="2019-08" db="EMBL/GenBank/DDBJ databases">
        <authorList>
            <person name="Guy L."/>
        </authorList>
    </citation>
    <scope>NUCLEOTIDE SEQUENCE [LARGE SCALE GENOMIC DNA]</scope>
    <source>
        <strain evidence="9 10">SGT-108</strain>
    </source>
</reference>
<accession>A0A5E4PIL4</accession>
<dbReference type="Pfam" id="PF02631">
    <property type="entry name" value="RecX_HTH2"/>
    <property type="match status" value="1"/>
</dbReference>
<dbReference type="EMBL" id="LR699119">
    <property type="protein sequence ID" value="VVC76253.1"/>
    <property type="molecule type" value="Genomic_DNA"/>
</dbReference>
<keyword evidence="10" id="KW-1185">Reference proteome</keyword>
<dbReference type="Gene3D" id="1.10.10.10">
    <property type="entry name" value="Winged helix-like DNA-binding domain superfamily/Winged helix DNA-binding domain"/>
    <property type="match status" value="3"/>
</dbReference>
<name>A0A5E4PIL4_9COXI</name>
<comment type="subcellular location">
    <subcellularLocation>
        <location evidence="1 5">Cytoplasm</location>
    </subcellularLocation>
</comment>
<evidence type="ECO:0000256" key="3">
    <source>
        <dbReference type="ARBA" id="ARBA00018111"/>
    </source>
</evidence>
<dbReference type="Pfam" id="PF21982">
    <property type="entry name" value="RecX_HTH1"/>
    <property type="match status" value="1"/>
</dbReference>
<gene>
    <name evidence="5 9" type="primary">recX</name>
    <name evidence="9" type="ORF">AQUSIP_15590</name>
</gene>
<evidence type="ECO:0000313" key="10">
    <source>
        <dbReference type="Proteomes" id="UP000324194"/>
    </source>
</evidence>
<dbReference type="Proteomes" id="UP000324194">
    <property type="component" value="Chromosome 1"/>
</dbReference>
<comment type="similarity">
    <text evidence="2 5">Belongs to the RecX family.</text>
</comment>
<feature type="domain" description="RecX third three-helical" evidence="7">
    <location>
        <begin position="109"/>
        <end position="150"/>
    </location>
</feature>
<proteinExistence type="inferred from homology"/>
<dbReference type="InterPro" id="IPR053924">
    <property type="entry name" value="RecX_HTH_2nd"/>
</dbReference>
<dbReference type="OrthoDB" id="7066780at2"/>
<dbReference type="InterPro" id="IPR053926">
    <property type="entry name" value="RecX_HTH_1st"/>
</dbReference>
<evidence type="ECO:0000256" key="5">
    <source>
        <dbReference type="HAMAP-Rule" id="MF_01114"/>
    </source>
</evidence>
<evidence type="ECO:0000259" key="6">
    <source>
        <dbReference type="Pfam" id="PF02631"/>
    </source>
</evidence>
<dbReference type="HAMAP" id="MF_01114">
    <property type="entry name" value="RecX"/>
    <property type="match status" value="1"/>
</dbReference>